<feature type="transmembrane region" description="Helical" evidence="1">
    <location>
        <begin position="56"/>
        <end position="74"/>
    </location>
</feature>
<protein>
    <recommendedName>
        <fullName evidence="4">Facilitated glucose transporter</fullName>
    </recommendedName>
</protein>
<evidence type="ECO:0008006" key="4">
    <source>
        <dbReference type="Google" id="ProtNLM"/>
    </source>
</evidence>
<geneLocation type="plasmid" evidence="3">
    <name>pjcm18538 dna</name>
</geneLocation>
<evidence type="ECO:0000256" key="1">
    <source>
        <dbReference type="SAM" id="Phobius"/>
    </source>
</evidence>
<feature type="transmembrane region" description="Helical" evidence="1">
    <location>
        <begin position="114"/>
        <end position="135"/>
    </location>
</feature>
<proteinExistence type="predicted"/>
<reference evidence="2 3" key="1">
    <citation type="journal article" date="2019" name="Emerg. Microbes Infect.">
        <title>Comprehensive subspecies identification of 175 nontuberculous mycobacteria species based on 7547 genomic profiles.</title>
        <authorList>
            <person name="Matsumoto Y."/>
            <person name="Kinjo T."/>
            <person name="Motooka D."/>
            <person name="Nabeya D."/>
            <person name="Jung N."/>
            <person name="Uechi K."/>
            <person name="Horii T."/>
            <person name="Iida T."/>
            <person name="Fujita J."/>
            <person name="Nakamura S."/>
        </authorList>
    </citation>
    <scope>NUCLEOTIDE SEQUENCE [LARGE SCALE GENOMIC DNA]</scope>
    <source>
        <strain evidence="2 3">JCM 18538</strain>
    </source>
</reference>
<organism evidence="2 3">
    <name type="scientific">Mycolicibacterium arabiense</name>
    <dbReference type="NCBI Taxonomy" id="1286181"/>
    <lineage>
        <taxon>Bacteria</taxon>
        <taxon>Bacillati</taxon>
        <taxon>Actinomycetota</taxon>
        <taxon>Actinomycetes</taxon>
        <taxon>Mycobacteriales</taxon>
        <taxon>Mycobacteriaceae</taxon>
        <taxon>Mycolicibacterium</taxon>
    </lineage>
</organism>
<dbReference type="AlphaFoldDB" id="A0A7I7S5B6"/>
<feature type="transmembrane region" description="Helical" evidence="1">
    <location>
        <begin position="27"/>
        <end position="50"/>
    </location>
</feature>
<dbReference type="EMBL" id="AP022593">
    <property type="protein sequence ID" value="BBY52038.1"/>
    <property type="molecule type" value="Genomic_DNA"/>
</dbReference>
<dbReference type="Proteomes" id="UP000467428">
    <property type="component" value="Chromosome"/>
</dbReference>
<evidence type="ECO:0000313" key="3">
    <source>
        <dbReference type="Proteomes" id="UP000467428"/>
    </source>
</evidence>
<keyword evidence="1" id="KW-1133">Transmembrane helix</keyword>
<feature type="transmembrane region" description="Helical" evidence="1">
    <location>
        <begin position="83"/>
        <end position="102"/>
    </location>
</feature>
<accession>A0A7I7S5B6</accession>
<evidence type="ECO:0000313" key="2">
    <source>
        <dbReference type="EMBL" id="BBY52038.1"/>
    </source>
</evidence>
<keyword evidence="3" id="KW-1185">Reference proteome</keyword>
<keyword evidence="1" id="KW-0472">Membrane</keyword>
<gene>
    <name evidence="2" type="ORF">MARA_55060</name>
</gene>
<dbReference type="KEGG" id="marz:MARA_55060"/>
<keyword evidence="1" id="KW-0812">Transmembrane</keyword>
<sequence>MGGGFADRVARQHPDLTADAPDWQRPVLLGVLAFDGVLSALVGAFFLPIYLGSVPFPISGLLSGLVNLALVWAASQWTTTPRLAALPVWTWLATVLVLAFAGPGKDIVFGGTGIMQLGPIVLLVLGAAPPVWFVFRRTQLPV</sequence>
<dbReference type="RefSeq" id="WP_163923644.1">
    <property type="nucleotide sequence ID" value="NZ_AP022593.1"/>
</dbReference>
<name>A0A7I7S5B6_9MYCO</name>